<sequence length="53" mass="5961">EDKNKLIDHTVYARLKGAESEKSREMLKNTQTQLFDSVEEAINAAVIGVRKNA</sequence>
<protein>
    <submittedName>
        <fullName evidence="1">Uncharacterized protein</fullName>
    </submittedName>
</protein>
<accession>A0A0F8ZYH6</accession>
<organism evidence="1">
    <name type="scientific">marine sediment metagenome</name>
    <dbReference type="NCBI Taxonomy" id="412755"/>
    <lineage>
        <taxon>unclassified sequences</taxon>
        <taxon>metagenomes</taxon>
        <taxon>ecological metagenomes</taxon>
    </lineage>
</organism>
<feature type="non-terminal residue" evidence="1">
    <location>
        <position position="1"/>
    </location>
</feature>
<dbReference type="AlphaFoldDB" id="A0A0F8ZYH6"/>
<dbReference type="EMBL" id="LAZR01060759">
    <property type="protein sequence ID" value="KKK65016.1"/>
    <property type="molecule type" value="Genomic_DNA"/>
</dbReference>
<gene>
    <name evidence="1" type="ORF">LCGC14_2978400</name>
</gene>
<proteinExistence type="predicted"/>
<evidence type="ECO:0000313" key="1">
    <source>
        <dbReference type="EMBL" id="KKK65016.1"/>
    </source>
</evidence>
<comment type="caution">
    <text evidence="1">The sequence shown here is derived from an EMBL/GenBank/DDBJ whole genome shotgun (WGS) entry which is preliminary data.</text>
</comment>
<reference evidence="1" key="1">
    <citation type="journal article" date="2015" name="Nature">
        <title>Complex archaea that bridge the gap between prokaryotes and eukaryotes.</title>
        <authorList>
            <person name="Spang A."/>
            <person name="Saw J.H."/>
            <person name="Jorgensen S.L."/>
            <person name="Zaremba-Niedzwiedzka K."/>
            <person name="Martijn J."/>
            <person name="Lind A.E."/>
            <person name="van Eijk R."/>
            <person name="Schleper C."/>
            <person name="Guy L."/>
            <person name="Ettema T.J."/>
        </authorList>
    </citation>
    <scope>NUCLEOTIDE SEQUENCE</scope>
</reference>
<name>A0A0F8ZYH6_9ZZZZ</name>